<evidence type="ECO:0000313" key="2">
    <source>
        <dbReference type="Proteomes" id="UP000196447"/>
    </source>
</evidence>
<accession>A0A422Z3Z6</accession>
<proteinExistence type="predicted"/>
<comment type="caution">
    <text evidence="1">The sequence shown here is derived from an EMBL/GenBank/DDBJ whole genome shotgun (WGS) entry which is preliminary data.</text>
</comment>
<organism evidence="1 2">
    <name type="scientific">Klebsiella pneumoniae</name>
    <dbReference type="NCBI Taxonomy" id="573"/>
    <lineage>
        <taxon>Bacteria</taxon>
        <taxon>Pseudomonadati</taxon>
        <taxon>Pseudomonadota</taxon>
        <taxon>Gammaproteobacteria</taxon>
        <taxon>Enterobacterales</taxon>
        <taxon>Enterobacteriaceae</taxon>
        <taxon>Klebsiella/Raoultella group</taxon>
        <taxon>Klebsiella</taxon>
        <taxon>Klebsiella pneumoniae complex</taxon>
    </lineage>
</organism>
<evidence type="ECO:0000313" key="1">
    <source>
        <dbReference type="EMBL" id="OVF66433.1"/>
    </source>
</evidence>
<dbReference type="Proteomes" id="UP000196447">
    <property type="component" value="Unassembled WGS sequence"/>
</dbReference>
<reference evidence="1 2" key="1">
    <citation type="submission" date="2017-03" db="EMBL/GenBank/DDBJ databases">
        <authorList>
            <person name="Fouts D."/>
            <person name="Stalin M.J."/>
            <person name="Chen L."/>
            <person name="Wright M."/>
            <person name="Sutton G."/>
            <person name="Nguyen K."/>
            <person name="Vanduin D."/>
            <person name="Rojas L."/>
            <person name="Hujer A."/>
            <person name="Hujer K."/>
            <person name="Bonomo R."/>
            <person name="Kreiswirth B."/>
            <person name="Adams M."/>
        </authorList>
    </citation>
    <scope>NUCLEOTIDE SEQUENCE [LARGE SCALE GENOMIC DNA]</scope>
    <source>
        <strain evidence="1 2">39383</strain>
    </source>
</reference>
<dbReference type="AlphaFoldDB" id="A0A422Z3Z6"/>
<dbReference type="EMBL" id="NDBK01000099">
    <property type="protein sequence ID" value="OVF66433.1"/>
    <property type="molecule type" value="Genomic_DNA"/>
</dbReference>
<gene>
    <name evidence="1" type="ORF">B5L96_25400</name>
</gene>
<sequence length="112" mass="12010">MAFISQLGTIPKRSGRVPGSKFVSFRKTKSGATGGLITKDTGLRGTKIDIQIDEDNKTIRLGKFENGVKVNSRQGSFSCSVSVFNAVGKTRISLTDGGDGWWYGSYAEGANQ</sequence>
<name>A0A422Z3Z6_KLEPN</name>
<protein>
    <submittedName>
        <fullName evidence="1">Uncharacterized protein</fullName>
    </submittedName>
</protein>